<feature type="chain" id="PRO_5020305757" evidence="2">
    <location>
        <begin position="23"/>
        <end position="103"/>
    </location>
</feature>
<evidence type="ECO:0000256" key="1">
    <source>
        <dbReference type="SAM" id="MobiDB-lite"/>
    </source>
</evidence>
<proteinExistence type="predicted"/>
<keyword evidence="2" id="KW-0732">Signal</keyword>
<dbReference type="OrthoDB" id="9009748at2"/>
<dbReference type="Pfam" id="PF13663">
    <property type="entry name" value="DUF4148"/>
    <property type="match status" value="1"/>
</dbReference>
<dbReference type="EMBL" id="CP040078">
    <property type="protein sequence ID" value="QCP53300.1"/>
    <property type="molecule type" value="Genomic_DNA"/>
</dbReference>
<evidence type="ECO:0000313" key="4">
    <source>
        <dbReference type="Proteomes" id="UP000298656"/>
    </source>
</evidence>
<dbReference type="AlphaFoldDB" id="A0A4V1EIC6"/>
<dbReference type="RefSeq" id="WP_137336070.1">
    <property type="nucleotide sequence ID" value="NZ_CP040078.1"/>
</dbReference>
<gene>
    <name evidence="3" type="ORF">FAZ95_30010</name>
</gene>
<keyword evidence="4" id="KW-1185">Reference proteome</keyword>
<evidence type="ECO:0000256" key="2">
    <source>
        <dbReference type="SAM" id="SignalP"/>
    </source>
</evidence>
<evidence type="ECO:0000313" key="3">
    <source>
        <dbReference type="EMBL" id="QCP53300.1"/>
    </source>
</evidence>
<protein>
    <submittedName>
        <fullName evidence="3">DUF4148 domain-containing protein</fullName>
    </submittedName>
</protein>
<organism evidence="3 4">
    <name type="scientific">Trinickia violacea</name>
    <dbReference type="NCBI Taxonomy" id="2571746"/>
    <lineage>
        <taxon>Bacteria</taxon>
        <taxon>Pseudomonadati</taxon>
        <taxon>Pseudomonadota</taxon>
        <taxon>Betaproteobacteria</taxon>
        <taxon>Burkholderiales</taxon>
        <taxon>Burkholderiaceae</taxon>
        <taxon>Trinickia</taxon>
    </lineage>
</organism>
<reference evidence="3 4" key="1">
    <citation type="submission" date="2019-05" db="EMBL/GenBank/DDBJ databases">
        <title>Burkholderia sp. DHOD12, isolated from subtropical forest soil.</title>
        <authorList>
            <person name="Gao Z.-H."/>
            <person name="Qiu L.-H."/>
        </authorList>
    </citation>
    <scope>NUCLEOTIDE SEQUENCE [LARGE SCALE GENOMIC DNA]</scope>
    <source>
        <strain evidence="3 4">DHOD12</strain>
    </source>
</reference>
<sequence>MNSVIKVIGIAAVIVAPVVAVAQSNTPVTRAQVRSELVHVEKAGYRVGDGDQAQYPTQIEAAEARLAARNAAQSGFGGVAGGSSGAGRPAASGAEWNAMYTRP</sequence>
<name>A0A4V1EIC6_9BURK</name>
<accession>A0A4V1EIC6</accession>
<feature type="region of interest" description="Disordered" evidence="1">
    <location>
        <begin position="78"/>
        <end position="103"/>
    </location>
</feature>
<dbReference type="InterPro" id="IPR025421">
    <property type="entry name" value="DUF4148"/>
</dbReference>
<feature type="signal peptide" evidence="2">
    <location>
        <begin position="1"/>
        <end position="22"/>
    </location>
</feature>
<dbReference type="KEGG" id="tvl:FAZ95_30010"/>
<dbReference type="Proteomes" id="UP000298656">
    <property type="component" value="Chromosome 2"/>
</dbReference>